<gene>
    <name evidence="2" type="ORF">F3Y22_tig00002840pilonHSYRG01196</name>
</gene>
<reference evidence="2" key="1">
    <citation type="submission" date="2019-09" db="EMBL/GenBank/DDBJ databases">
        <title>Draft genome information of white flower Hibiscus syriacus.</title>
        <authorList>
            <person name="Kim Y.-M."/>
        </authorList>
    </citation>
    <scope>NUCLEOTIDE SEQUENCE [LARGE SCALE GENOMIC DNA]</scope>
    <source>
        <strain evidence="2">YM2019G1</strain>
    </source>
</reference>
<name>A0A6A3CSE5_HIBSY</name>
<keyword evidence="3" id="KW-1185">Reference proteome</keyword>
<organism evidence="2 3">
    <name type="scientific">Hibiscus syriacus</name>
    <name type="common">Rose of Sharon</name>
    <dbReference type="NCBI Taxonomy" id="106335"/>
    <lineage>
        <taxon>Eukaryota</taxon>
        <taxon>Viridiplantae</taxon>
        <taxon>Streptophyta</taxon>
        <taxon>Embryophyta</taxon>
        <taxon>Tracheophyta</taxon>
        <taxon>Spermatophyta</taxon>
        <taxon>Magnoliopsida</taxon>
        <taxon>eudicotyledons</taxon>
        <taxon>Gunneridae</taxon>
        <taxon>Pentapetalae</taxon>
        <taxon>rosids</taxon>
        <taxon>malvids</taxon>
        <taxon>Malvales</taxon>
        <taxon>Malvaceae</taxon>
        <taxon>Malvoideae</taxon>
        <taxon>Hibiscus</taxon>
    </lineage>
</organism>
<dbReference type="EMBL" id="VEPZ02000196">
    <property type="protein sequence ID" value="KAE8731384.1"/>
    <property type="molecule type" value="Genomic_DNA"/>
</dbReference>
<protein>
    <submittedName>
        <fullName evidence="2">Uncharacterized protein</fullName>
    </submittedName>
</protein>
<evidence type="ECO:0000313" key="3">
    <source>
        <dbReference type="Proteomes" id="UP000436088"/>
    </source>
</evidence>
<proteinExistence type="predicted"/>
<feature type="region of interest" description="Disordered" evidence="1">
    <location>
        <begin position="1"/>
        <end position="28"/>
    </location>
</feature>
<comment type="caution">
    <text evidence="2">The sequence shown here is derived from an EMBL/GenBank/DDBJ whole genome shotgun (WGS) entry which is preliminary data.</text>
</comment>
<evidence type="ECO:0000256" key="1">
    <source>
        <dbReference type="SAM" id="MobiDB-lite"/>
    </source>
</evidence>
<evidence type="ECO:0000313" key="2">
    <source>
        <dbReference type="EMBL" id="KAE8731384.1"/>
    </source>
</evidence>
<dbReference type="Proteomes" id="UP000436088">
    <property type="component" value="Unassembled WGS sequence"/>
</dbReference>
<sequence length="89" mass="9897">MLQNPPHCEASPNAAAMEEQGPQVGRSHPVRCTCGTWQSMWDELPEIRGAVDVPDHPVFKKLLIQAEEETDSLTKAHCRSRATSPFSKK</sequence>
<feature type="region of interest" description="Disordered" evidence="1">
    <location>
        <begin position="70"/>
        <end position="89"/>
    </location>
</feature>
<accession>A0A6A3CSE5</accession>
<dbReference type="AlphaFoldDB" id="A0A6A3CSE5"/>